<evidence type="ECO:0000313" key="4">
    <source>
        <dbReference type="Proteomes" id="UP001610334"/>
    </source>
</evidence>
<protein>
    <recommendedName>
        <fullName evidence="2">HNH nuclease domain-containing protein</fullName>
    </recommendedName>
</protein>
<evidence type="ECO:0000259" key="2">
    <source>
        <dbReference type="Pfam" id="PF13391"/>
    </source>
</evidence>
<proteinExistence type="predicted"/>
<feature type="region of interest" description="Disordered" evidence="1">
    <location>
        <begin position="391"/>
        <end position="413"/>
    </location>
</feature>
<evidence type="ECO:0000256" key="1">
    <source>
        <dbReference type="SAM" id="MobiDB-lite"/>
    </source>
</evidence>
<comment type="caution">
    <text evidence="3">The sequence shown here is derived from an EMBL/GenBank/DDBJ whole genome shotgun (WGS) entry which is preliminary data.</text>
</comment>
<evidence type="ECO:0000313" key="3">
    <source>
        <dbReference type="EMBL" id="KAL2809439.1"/>
    </source>
</evidence>
<dbReference type="Proteomes" id="UP001610334">
    <property type="component" value="Unassembled WGS sequence"/>
</dbReference>
<gene>
    <name evidence="3" type="ORF">BJX63DRAFT_445290</name>
</gene>
<keyword evidence="4" id="KW-1185">Reference proteome</keyword>
<name>A0ABR4H1W1_9EURO</name>
<feature type="compositionally biased region" description="Acidic residues" evidence="1">
    <location>
        <begin position="404"/>
        <end position="413"/>
    </location>
</feature>
<feature type="domain" description="HNH nuclease" evidence="2">
    <location>
        <begin position="175"/>
        <end position="239"/>
    </location>
</feature>
<sequence length="413" mass="47457">MELQENHHYLDGLKKYLPDEIESLRRTLGELTIQMKNAEKKCKPYGSSNAEYWAAATEVAKISAQKISIRSDILFSEFQGTREAWERTDEGRAILEKIIAQQKRVDSFAKQRDTLLQPHRSLRASYIKHWTSSKGGLDITAAGTSGPRDSKIQSQFRAGLFRDYESLDRDGNAWCPVLGMYVDSENVVASHFFPWRSGQDDMDAIFGKIRPSELFSSRNGIILSNAIERAFEKGVLVIVPDLPEPQTKTMVDSWVNREIRDYKLQIIDQEWEGRERYVDRMTKFKDLDGKKLIFKGTFRPAARYVYFHYCSQILRQSWRKPSIKATSTLEKELGKPYWGTQGRYIRKNMLQALIEEVGHDPGDLLHGAKRSGGKDSLLVDTIAEKVAAAQDSEELIDEDKWSEKEEETSIWDD</sequence>
<organism evidence="3 4">
    <name type="scientific">Aspergillus granulosus</name>
    <dbReference type="NCBI Taxonomy" id="176169"/>
    <lineage>
        <taxon>Eukaryota</taxon>
        <taxon>Fungi</taxon>
        <taxon>Dikarya</taxon>
        <taxon>Ascomycota</taxon>
        <taxon>Pezizomycotina</taxon>
        <taxon>Eurotiomycetes</taxon>
        <taxon>Eurotiomycetidae</taxon>
        <taxon>Eurotiales</taxon>
        <taxon>Aspergillaceae</taxon>
        <taxon>Aspergillus</taxon>
        <taxon>Aspergillus subgen. Nidulantes</taxon>
    </lineage>
</organism>
<accession>A0ABR4H1W1</accession>
<dbReference type="InterPro" id="IPR003615">
    <property type="entry name" value="HNH_nuc"/>
</dbReference>
<reference evidence="3 4" key="1">
    <citation type="submission" date="2024-07" db="EMBL/GenBank/DDBJ databases">
        <title>Section-level genome sequencing and comparative genomics of Aspergillus sections Usti and Cavernicolus.</title>
        <authorList>
            <consortium name="Lawrence Berkeley National Laboratory"/>
            <person name="Nybo J.L."/>
            <person name="Vesth T.C."/>
            <person name="Theobald S."/>
            <person name="Frisvad J.C."/>
            <person name="Larsen T.O."/>
            <person name="Kjaerboelling I."/>
            <person name="Rothschild-Mancinelli K."/>
            <person name="Lyhne E.K."/>
            <person name="Kogle M.E."/>
            <person name="Barry K."/>
            <person name="Clum A."/>
            <person name="Na H."/>
            <person name="Ledsgaard L."/>
            <person name="Lin J."/>
            <person name="Lipzen A."/>
            <person name="Kuo A."/>
            <person name="Riley R."/>
            <person name="Mondo S."/>
            <person name="Labutti K."/>
            <person name="Haridas S."/>
            <person name="Pangalinan J."/>
            <person name="Salamov A.A."/>
            <person name="Simmons B.A."/>
            <person name="Magnuson J.K."/>
            <person name="Chen J."/>
            <person name="Drula E."/>
            <person name="Henrissat B."/>
            <person name="Wiebenga A."/>
            <person name="Lubbers R.J."/>
            <person name="Gomes A.C."/>
            <person name="Makela M.R."/>
            <person name="Stajich J."/>
            <person name="Grigoriev I.V."/>
            <person name="Mortensen U.H."/>
            <person name="De Vries R.P."/>
            <person name="Baker S.E."/>
            <person name="Andersen M.R."/>
        </authorList>
    </citation>
    <scope>NUCLEOTIDE SEQUENCE [LARGE SCALE GENOMIC DNA]</scope>
    <source>
        <strain evidence="3 4">CBS 588.65</strain>
    </source>
</reference>
<dbReference type="EMBL" id="JBFXLT010000089">
    <property type="protein sequence ID" value="KAL2809439.1"/>
    <property type="molecule type" value="Genomic_DNA"/>
</dbReference>
<dbReference type="Pfam" id="PF13391">
    <property type="entry name" value="HNH_2"/>
    <property type="match status" value="1"/>
</dbReference>